<dbReference type="EMBL" id="JAWLOF010000001">
    <property type="protein sequence ID" value="MDV7021377.1"/>
    <property type="molecule type" value="Genomic_DNA"/>
</dbReference>
<feature type="domain" description="Fimbrial-type adhesion" evidence="6">
    <location>
        <begin position="33"/>
        <end position="192"/>
    </location>
</feature>
<dbReference type="InterPro" id="IPR008966">
    <property type="entry name" value="Adhesion_dom_sf"/>
</dbReference>
<dbReference type="Proteomes" id="UP001187066">
    <property type="component" value="Unassembled WGS sequence"/>
</dbReference>
<sequence>MEMTKLTGKALFAVVFACFVSFAQADEMNAGKIHFTGSIIEPTCEIAGNDGKDNKVPLGTYPTSLFTAKDIESTLIPFTITLTKCPVATTGLPAVQLTFNGTTVTNDPTLLVVSKITSDGTTAATNVGIAVSPSGDSSTLIKFDGSEDQARITLPLAAGTDVSADFDARYKAIATPVTAGPADADLTVNILYR</sequence>
<dbReference type="SUPFAM" id="SSF49401">
    <property type="entry name" value="Bacterial adhesins"/>
    <property type="match status" value="1"/>
</dbReference>
<dbReference type="PANTHER" id="PTHR33420:SF12">
    <property type="entry name" value="FIMBRIN-LIKE PROTEIN FIMI-RELATED"/>
    <property type="match status" value="1"/>
</dbReference>
<keyword evidence="4" id="KW-0281">Fimbrium</keyword>
<dbReference type="Gene3D" id="2.60.40.1090">
    <property type="entry name" value="Fimbrial-type adhesion domain"/>
    <property type="match status" value="1"/>
</dbReference>
<accession>A0ABU4DYH9</accession>
<evidence type="ECO:0000256" key="4">
    <source>
        <dbReference type="ARBA" id="ARBA00023263"/>
    </source>
</evidence>
<evidence type="ECO:0000256" key="2">
    <source>
        <dbReference type="ARBA" id="ARBA00006671"/>
    </source>
</evidence>
<dbReference type="RefSeq" id="WP_317677467.1">
    <property type="nucleotide sequence ID" value="NZ_JAWLOF010000001.1"/>
</dbReference>
<comment type="similarity">
    <text evidence="2">Belongs to the fimbrial protein family.</text>
</comment>
<dbReference type="Pfam" id="PF00419">
    <property type="entry name" value="Fimbrial"/>
    <property type="match status" value="1"/>
</dbReference>
<keyword evidence="3 5" id="KW-0732">Signal</keyword>
<protein>
    <submittedName>
        <fullName evidence="7">Fimbrial protein</fullName>
    </submittedName>
</protein>
<evidence type="ECO:0000259" key="6">
    <source>
        <dbReference type="Pfam" id="PF00419"/>
    </source>
</evidence>
<organism evidence="7 8">
    <name type="scientific">Atlantibacter subterraneus</name>
    <dbReference type="NCBI Taxonomy" id="255519"/>
    <lineage>
        <taxon>Bacteria</taxon>
        <taxon>Pseudomonadati</taxon>
        <taxon>Pseudomonadota</taxon>
        <taxon>Gammaproteobacteria</taxon>
        <taxon>Enterobacterales</taxon>
        <taxon>Enterobacteriaceae</taxon>
        <taxon>Atlantibacter</taxon>
    </lineage>
</organism>
<name>A0ABU4DYH9_9ENTR</name>
<keyword evidence="8" id="KW-1185">Reference proteome</keyword>
<dbReference type="InterPro" id="IPR050263">
    <property type="entry name" value="Bact_Fimbrial_Adh_Pro"/>
</dbReference>
<dbReference type="InterPro" id="IPR036937">
    <property type="entry name" value="Adhesion_dom_fimbrial_sf"/>
</dbReference>
<dbReference type="PANTHER" id="PTHR33420">
    <property type="entry name" value="FIMBRIAL SUBUNIT ELFA-RELATED"/>
    <property type="match status" value="1"/>
</dbReference>
<evidence type="ECO:0000256" key="3">
    <source>
        <dbReference type="ARBA" id="ARBA00022729"/>
    </source>
</evidence>
<dbReference type="InterPro" id="IPR000259">
    <property type="entry name" value="Adhesion_dom_fimbrial"/>
</dbReference>
<reference evidence="7 8" key="1">
    <citation type="submission" date="2023-10" db="EMBL/GenBank/DDBJ databases">
        <authorList>
            <person name="Dale J."/>
        </authorList>
    </citation>
    <scope>NUCLEOTIDE SEQUENCE [LARGE SCALE GENOMIC DNA]</scope>
    <source>
        <strain evidence="7 8">2023EL-00970</strain>
    </source>
</reference>
<proteinExistence type="inferred from homology"/>
<evidence type="ECO:0000256" key="5">
    <source>
        <dbReference type="SAM" id="SignalP"/>
    </source>
</evidence>
<comment type="subcellular location">
    <subcellularLocation>
        <location evidence="1">Fimbrium</location>
    </subcellularLocation>
</comment>
<feature type="signal peptide" evidence="5">
    <location>
        <begin position="1"/>
        <end position="25"/>
    </location>
</feature>
<evidence type="ECO:0000313" key="7">
    <source>
        <dbReference type="EMBL" id="MDV7021377.1"/>
    </source>
</evidence>
<gene>
    <name evidence="7" type="ORF">R4P48_01600</name>
</gene>
<evidence type="ECO:0000313" key="8">
    <source>
        <dbReference type="Proteomes" id="UP001187066"/>
    </source>
</evidence>
<comment type="caution">
    <text evidence="7">The sequence shown here is derived from an EMBL/GenBank/DDBJ whole genome shotgun (WGS) entry which is preliminary data.</text>
</comment>
<feature type="chain" id="PRO_5045843771" evidence="5">
    <location>
        <begin position="26"/>
        <end position="193"/>
    </location>
</feature>
<evidence type="ECO:0000256" key="1">
    <source>
        <dbReference type="ARBA" id="ARBA00004561"/>
    </source>
</evidence>